<evidence type="ECO:0000256" key="3">
    <source>
        <dbReference type="ARBA" id="ARBA00023125"/>
    </source>
</evidence>
<dbReference type="PANTHER" id="PTHR30537:SF5">
    <property type="entry name" value="HTH-TYPE TRANSCRIPTIONAL ACTIVATOR TTDR-RELATED"/>
    <property type="match status" value="1"/>
</dbReference>
<dbReference type="Pfam" id="PF03466">
    <property type="entry name" value="LysR_substrate"/>
    <property type="match status" value="1"/>
</dbReference>
<keyword evidence="4" id="KW-0804">Transcription</keyword>
<evidence type="ECO:0000256" key="4">
    <source>
        <dbReference type="ARBA" id="ARBA00023163"/>
    </source>
</evidence>
<comment type="similarity">
    <text evidence="1">Belongs to the LysR transcriptional regulatory family.</text>
</comment>
<keyword evidence="2" id="KW-0805">Transcription regulation</keyword>
<dbReference type="Gene3D" id="3.40.190.290">
    <property type="match status" value="1"/>
</dbReference>
<evidence type="ECO:0000313" key="7">
    <source>
        <dbReference type="Proteomes" id="UP001595711"/>
    </source>
</evidence>
<reference evidence="7" key="1">
    <citation type="journal article" date="2019" name="Int. J. Syst. Evol. Microbiol.">
        <title>The Global Catalogue of Microorganisms (GCM) 10K type strain sequencing project: providing services to taxonomists for standard genome sequencing and annotation.</title>
        <authorList>
            <consortium name="The Broad Institute Genomics Platform"/>
            <consortium name="The Broad Institute Genome Sequencing Center for Infectious Disease"/>
            <person name="Wu L."/>
            <person name="Ma J."/>
        </authorList>
    </citation>
    <scope>NUCLEOTIDE SEQUENCE [LARGE SCALE GENOMIC DNA]</scope>
    <source>
        <strain evidence="7">KCTC 42182</strain>
    </source>
</reference>
<name>A0ABV7VHH9_9PROT</name>
<evidence type="ECO:0000256" key="2">
    <source>
        <dbReference type="ARBA" id="ARBA00023015"/>
    </source>
</evidence>
<feature type="domain" description="HTH lysR-type" evidence="5">
    <location>
        <begin position="1"/>
        <end position="53"/>
    </location>
</feature>
<keyword evidence="3" id="KW-0238">DNA-binding</keyword>
<dbReference type="PROSITE" id="PS50931">
    <property type="entry name" value="HTH_LYSR"/>
    <property type="match status" value="1"/>
</dbReference>
<dbReference type="PANTHER" id="PTHR30537">
    <property type="entry name" value="HTH-TYPE TRANSCRIPTIONAL REGULATOR"/>
    <property type="match status" value="1"/>
</dbReference>
<dbReference type="InterPro" id="IPR058163">
    <property type="entry name" value="LysR-type_TF_proteobact-type"/>
</dbReference>
<dbReference type="InterPro" id="IPR000847">
    <property type="entry name" value="LysR_HTH_N"/>
</dbReference>
<dbReference type="CDD" id="cd08471">
    <property type="entry name" value="PBP2_CrgA_like_2"/>
    <property type="match status" value="1"/>
</dbReference>
<organism evidence="6 7">
    <name type="scientific">Ferrovibrio xuzhouensis</name>
    <dbReference type="NCBI Taxonomy" id="1576914"/>
    <lineage>
        <taxon>Bacteria</taxon>
        <taxon>Pseudomonadati</taxon>
        <taxon>Pseudomonadota</taxon>
        <taxon>Alphaproteobacteria</taxon>
        <taxon>Rhodospirillales</taxon>
        <taxon>Rhodospirillaceae</taxon>
        <taxon>Ferrovibrio</taxon>
    </lineage>
</organism>
<evidence type="ECO:0000259" key="5">
    <source>
        <dbReference type="PROSITE" id="PS50931"/>
    </source>
</evidence>
<keyword evidence="7" id="KW-1185">Reference proteome</keyword>
<proteinExistence type="inferred from homology"/>
<dbReference type="Gene3D" id="1.10.10.10">
    <property type="entry name" value="Winged helix-like DNA-binding domain superfamily/Winged helix DNA-binding domain"/>
    <property type="match status" value="1"/>
</dbReference>
<comment type="caution">
    <text evidence="6">The sequence shown here is derived from an EMBL/GenBank/DDBJ whole genome shotgun (WGS) entry which is preliminary data.</text>
</comment>
<dbReference type="SUPFAM" id="SSF46785">
    <property type="entry name" value="Winged helix' DNA-binding domain"/>
    <property type="match status" value="1"/>
</dbReference>
<dbReference type="Proteomes" id="UP001595711">
    <property type="component" value="Unassembled WGS sequence"/>
</dbReference>
<dbReference type="InterPro" id="IPR036388">
    <property type="entry name" value="WH-like_DNA-bd_sf"/>
</dbReference>
<gene>
    <name evidence="6" type="ORF">ACFOOQ_13815</name>
</gene>
<evidence type="ECO:0000313" key="6">
    <source>
        <dbReference type="EMBL" id="MFC3676630.1"/>
    </source>
</evidence>
<dbReference type="InterPro" id="IPR036390">
    <property type="entry name" value="WH_DNA-bd_sf"/>
</dbReference>
<sequence length="297" mass="32014">MQAFIAVAETESFAEAARRLGLSPPSVTRAVATIEERIGTLLLHRTTRQVRLTEAGQRYLLDCRRIVAEVEEAEAAAAGDHAEPRGSFTVTAPVMFGRIHVAPVLLDFLDAHPGVSARLALLDRVVDLMDEGFDVALRIAELADSSLVAVRVGTMRRVICATPEYLAQHGEPRRPADLADHPVVLTAPLVNLGEWLLDGPGSPGERVVPQARLIVNSADVAVTAALAGRGLTRVLAYQIAPELRAGRLKILLEDYEPAPIPVHLVQLGGRRAPARVRAFVDFAAARLRRTLAEIAAI</sequence>
<protein>
    <submittedName>
        <fullName evidence="6">LysR family transcriptional regulator</fullName>
    </submittedName>
</protein>
<dbReference type="SUPFAM" id="SSF53850">
    <property type="entry name" value="Periplasmic binding protein-like II"/>
    <property type="match status" value="1"/>
</dbReference>
<dbReference type="EMBL" id="JBHRYJ010000003">
    <property type="protein sequence ID" value="MFC3676630.1"/>
    <property type="molecule type" value="Genomic_DNA"/>
</dbReference>
<dbReference type="InterPro" id="IPR005119">
    <property type="entry name" value="LysR_subst-bd"/>
</dbReference>
<accession>A0ABV7VHH9</accession>
<evidence type="ECO:0000256" key="1">
    <source>
        <dbReference type="ARBA" id="ARBA00009437"/>
    </source>
</evidence>
<dbReference type="Pfam" id="PF00126">
    <property type="entry name" value="HTH_1"/>
    <property type="match status" value="1"/>
</dbReference>